<proteinExistence type="predicted"/>
<dbReference type="OrthoDB" id="144230at2"/>
<keyword evidence="3" id="KW-1185">Reference proteome</keyword>
<dbReference type="AlphaFoldDB" id="A0A4P6JZL3"/>
<name>A0A4P6JZL3_KTERU</name>
<dbReference type="Proteomes" id="UP000290365">
    <property type="component" value="Chromosome"/>
</dbReference>
<dbReference type="RefSeq" id="WP_129892328.1">
    <property type="nucleotide sequence ID" value="NZ_CP035758.1"/>
</dbReference>
<organism evidence="2 3">
    <name type="scientific">Ktedonosporobacter rubrisoli</name>
    <dbReference type="NCBI Taxonomy" id="2509675"/>
    <lineage>
        <taxon>Bacteria</taxon>
        <taxon>Bacillati</taxon>
        <taxon>Chloroflexota</taxon>
        <taxon>Ktedonobacteria</taxon>
        <taxon>Ktedonobacterales</taxon>
        <taxon>Ktedonosporobacteraceae</taxon>
        <taxon>Ktedonosporobacter</taxon>
    </lineage>
</organism>
<sequence length="397" mass="43767">MLKRPSVIILIVVIIGCIVLAALAYNTVIRTPPQTDTAGAVATPKPTLTPTPQITKLPVQSPDKVLGIEGSPDISYKGISWVRLGYPSCGWGDLKGQVLKDTIEDYHRQGARVLLTVCQGKNDASLYDTAPLQDAAQGRADAVQCGNEEMKVDPNLTFLYIPPENFAKFYDLCEHAVHNVREDIPVLLGSLDPHVGGIDHQPLLDQVQYLNQMQTAMNTSVRPGGNWDWRKQTLGLIDSWHNGYPDASVNSLQALFSFWAQQFHVDLNSGDLGKHLWVVEGTGCFKGCGLDVNNNAQIAVSHILTLITDVQTAMKYKIPFFYFSGKDFDDQGYHWPIGIVEADGNDKPIRQDLSMGARTLNMTCSNGKVKVTDQEQLLAKLYAHCTLPENYLTVLTS</sequence>
<dbReference type="EMBL" id="CP035758">
    <property type="protein sequence ID" value="QBD81267.1"/>
    <property type="molecule type" value="Genomic_DNA"/>
</dbReference>
<evidence type="ECO:0000256" key="1">
    <source>
        <dbReference type="SAM" id="Phobius"/>
    </source>
</evidence>
<dbReference type="PROSITE" id="PS51257">
    <property type="entry name" value="PROKAR_LIPOPROTEIN"/>
    <property type="match status" value="1"/>
</dbReference>
<gene>
    <name evidence="2" type="ORF">EPA93_36940</name>
</gene>
<protein>
    <recommendedName>
        <fullName evidence="4">Glycoside hydrolase family 42 N-terminal domain-containing protein</fullName>
    </recommendedName>
</protein>
<evidence type="ECO:0000313" key="2">
    <source>
        <dbReference type="EMBL" id="QBD81267.1"/>
    </source>
</evidence>
<evidence type="ECO:0000313" key="3">
    <source>
        <dbReference type="Proteomes" id="UP000290365"/>
    </source>
</evidence>
<feature type="transmembrane region" description="Helical" evidence="1">
    <location>
        <begin position="7"/>
        <end position="25"/>
    </location>
</feature>
<keyword evidence="1" id="KW-0472">Membrane</keyword>
<evidence type="ECO:0008006" key="4">
    <source>
        <dbReference type="Google" id="ProtNLM"/>
    </source>
</evidence>
<dbReference type="SUPFAM" id="SSF51445">
    <property type="entry name" value="(Trans)glycosidases"/>
    <property type="match status" value="1"/>
</dbReference>
<reference evidence="2 3" key="1">
    <citation type="submission" date="2019-01" db="EMBL/GenBank/DDBJ databases">
        <title>Ktedonosporobacter rubrisoli SCAWS-G2.</title>
        <authorList>
            <person name="Huang Y."/>
            <person name="Yan B."/>
        </authorList>
    </citation>
    <scope>NUCLEOTIDE SEQUENCE [LARGE SCALE GENOMIC DNA]</scope>
    <source>
        <strain evidence="2 3">SCAWS-G2</strain>
    </source>
</reference>
<dbReference type="InterPro" id="IPR017853">
    <property type="entry name" value="GH"/>
</dbReference>
<dbReference type="KEGG" id="kbs:EPA93_36940"/>
<dbReference type="Gene3D" id="3.20.20.80">
    <property type="entry name" value="Glycosidases"/>
    <property type="match status" value="1"/>
</dbReference>
<keyword evidence="1" id="KW-1133">Transmembrane helix</keyword>
<keyword evidence="1" id="KW-0812">Transmembrane</keyword>
<accession>A0A4P6JZL3</accession>